<gene>
    <name evidence="2" type="ordered locus">PFLU_4126A</name>
</gene>
<sequence>MESAGALLGQMHTANPDTRECRHAFRYRERESIAKLNSHCRGTSSRLTIMVTLKIISRYSKGGAPGPGVSRKISGGPLYPQPEVLELLAKKAVEVRPITQACIDDVGNLKLSSSQLNFLLKTALTTGQYLNAQWCGAGKPGVWAACDAYKLVWNSSNPVDEDEPGTPLYVKFCIGKTGLIMLLISCHTSDHWEAI</sequence>
<dbReference type="eggNOG" id="ENOG5032TH5">
    <property type="taxonomic scope" value="Bacteria"/>
</dbReference>
<dbReference type="EMBL" id="OV986001">
    <property type="protein sequence ID" value="CAI2798321.1"/>
    <property type="molecule type" value="Genomic_DNA"/>
</dbReference>
<evidence type="ECO:0000313" key="2">
    <source>
        <dbReference type="EMBL" id="CAY50607.1"/>
    </source>
</evidence>
<accession>C3JZL5</accession>
<dbReference type="HOGENOM" id="CLU_120466_0_0_6"/>
<organism evidence="2">
    <name type="scientific">Pseudomonas fluorescens (strain SBW25)</name>
    <dbReference type="NCBI Taxonomy" id="216595"/>
    <lineage>
        <taxon>Bacteria</taxon>
        <taxon>Pseudomonadati</taxon>
        <taxon>Pseudomonadota</taxon>
        <taxon>Gammaproteobacteria</taxon>
        <taxon>Pseudomonadales</taxon>
        <taxon>Pseudomonadaceae</taxon>
        <taxon>Pseudomonas</taxon>
    </lineage>
</organism>
<protein>
    <submittedName>
        <fullName evidence="2">Uncharacterized protein</fullName>
    </submittedName>
</protein>
<dbReference type="AlphaFoldDB" id="C3JZL5"/>
<evidence type="ECO:0000313" key="1">
    <source>
        <dbReference type="EMBL" id="CAI2798321.1"/>
    </source>
</evidence>
<proteinExistence type="predicted"/>
<dbReference type="KEGG" id="pfs:PFLU_4126A"/>
<reference evidence="2" key="1">
    <citation type="journal article" date="2009" name="Genome Biol.">
        <title>Genomic and genetic analyses of diversity and plant interactions of Pseudomonas fluorescens.</title>
        <authorList>
            <person name="Silby M.W."/>
            <person name="Cerdeno-Tarraga A.M."/>
            <person name="Vernikos G.S."/>
            <person name="Giddens S.R."/>
            <person name="Jackson R.W."/>
            <person name="Preston G.M."/>
            <person name="Zhang X.X."/>
            <person name="Moon C.D."/>
            <person name="Gehrig S.M."/>
            <person name="Godfrey S.A."/>
            <person name="Knight C.G."/>
            <person name="Malone J.G."/>
            <person name="Robinson Z."/>
            <person name="Spiers A.J."/>
            <person name="Harris S."/>
            <person name="Challis G.L."/>
            <person name="Yaxley A.M."/>
            <person name="Harris D."/>
            <person name="Seeger K."/>
            <person name="Murphy L."/>
            <person name="Rutter S."/>
            <person name="Squares R."/>
            <person name="Quail M.A."/>
            <person name="Saunders E."/>
            <person name="Mavromatis K."/>
            <person name="Brettin T.S."/>
            <person name="Bentley S.D."/>
            <person name="Hothersall J."/>
            <person name="Stephens E."/>
            <person name="Thomas C.M."/>
            <person name="Parkhill J."/>
            <person name="Levy S.B."/>
            <person name="Rainey P.B."/>
            <person name="Thomson N.R."/>
        </authorList>
    </citation>
    <scope>NUCLEOTIDE SEQUENCE [LARGE SCALE GENOMIC DNA]</scope>
    <source>
        <strain evidence="2">SBW25</strain>
    </source>
</reference>
<name>C3JZL5_PSEFS</name>
<reference evidence="1" key="2">
    <citation type="submission" date="2023-10" db="EMBL/GenBank/DDBJ databases">
        <authorList>
            <person name="Fortmann-Grote C."/>
        </authorList>
    </citation>
    <scope>NUCLEOTIDE SEQUENCE</scope>
    <source>
        <strain evidence="1">SBW25</strain>
    </source>
</reference>
<dbReference type="EMBL" id="AM181176">
    <property type="protein sequence ID" value="CAY50607.1"/>
    <property type="molecule type" value="Genomic_DNA"/>
</dbReference>
<dbReference type="Proteomes" id="UP001152918">
    <property type="component" value="Chromosome"/>
</dbReference>